<dbReference type="Proteomes" id="UP000887116">
    <property type="component" value="Unassembled WGS sequence"/>
</dbReference>
<organism evidence="1 2">
    <name type="scientific">Trichonephila clavata</name>
    <name type="common">Joro spider</name>
    <name type="synonym">Nephila clavata</name>
    <dbReference type="NCBI Taxonomy" id="2740835"/>
    <lineage>
        <taxon>Eukaryota</taxon>
        <taxon>Metazoa</taxon>
        <taxon>Ecdysozoa</taxon>
        <taxon>Arthropoda</taxon>
        <taxon>Chelicerata</taxon>
        <taxon>Arachnida</taxon>
        <taxon>Araneae</taxon>
        <taxon>Araneomorphae</taxon>
        <taxon>Entelegynae</taxon>
        <taxon>Araneoidea</taxon>
        <taxon>Nephilidae</taxon>
        <taxon>Trichonephila</taxon>
    </lineage>
</organism>
<sequence>MPAEIHETEVELERLYKLVKSMRHVQDSTKNHMELYAKFKISNIDCRYQVRQSNNIIELLETMGLLICSTTNHVENAILELKIRCTY</sequence>
<evidence type="ECO:0000313" key="1">
    <source>
        <dbReference type="EMBL" id="GFQ85796.1"/>
    </source>
</evidence>
<proteinExistence type="predicted"/>
<evidence type="ECO:0000313" key="2">
    <source>
        <dbReference type="Proteomes" id="UP000887116"/>
    </source>
</evidence>
<protein>
    <submittedName>
        <fullName evidence="1">Uncharacterized protein</fullName>
    </submittedName>
</protein>
<reference evidence="1" key="1">
    <citation type="submission" date="2020-07" db="EMBL/GenBank/DDBJ databases">
        <title>Multicomponent nature underlies the extraordinary mechanical properties of spider dragline silk.</title>
        <authorList>
            <person name="Kono N."/>
            <person name="Nakamura H."/>
            <person name="Mori M."/>
            <person name="Yoshida Y."/>
            <person name="Ohtoshi R."/>
            <person name="Malay A.D."/>
            <person name="Moran D.A.P."/>
            <person name="Tomita M."/>
            <person name="Numata K."/>
            <person name="Arakawa K."/>
        </authorList>
    </citation>
    <scope>NUCLEOTIDE SEQUENCE</scope>
</reference>
<gene>
    <name evidence="1" type="ORF">TNCT_36521</name>
</gene>
<keyword evidence="2" id="KW-1185">Reference proteome</keyword>
<comment type="caution">
    <text evidence="1">The sequence shown here is derived from an EMBL/GenBank/DDBJ whole genome shotgun (WGS) entry which is preliminary data.</text>
</comment>
<accession>A0A8X6FPS7</accession>
<name>A0A8X6FPS7_TRICU</name>
<dbReference type="AlphaFoldDB" id="A0A8X6FPS7"/>
<dbReference type="EMBL" id="BMAO01032935">
    <property type="protein sequence ID" value="GFQ85796.1"/>
    <property type="molecule type" value="Genomic_DNA"/>
</dbReference>